<keyword evidence="2" id="KW-1185">Reference proteome</keyword>
<evidence type="ECO:0000313" key="2">
    <source>
        <dbReference type="Proteomes" id="UP000475862"/>
    </source>
</evidence>
<dbReference type="EMBL" id="VYZN01000001">
    <property type="protein sequence ID" value="KAE9545742.1"/>
    <property type="molecule type" value="Genomic_DNA"/>
</dbReference>
<sequence length="198" mass="22983">MPEHHLGLYLSILQLDVYKDYPKNIRSHTQKSIEIKKNHIENFSAIRSVFVYLEHISKVRTAHRQHNFMSFEQLSITRQCYVYQVFTRAKAVQLGDHVQRIVVPFQTEVIGSHCEPKSDTDDSCYNHQTLYGYSEVSRVTNEVKTCTSSLIISEMSEQPNKTLIKVSNNIQVDGIIPFDECSHNDSTFQRQSILFNNQ</sequence>
<dbReference type="Proteomes" id="UP000475862">
    <property type="component" value="Unassembled WGS sequence"/>
</dbReference>
<comment type="caution">
    <text evidence="1">The sequence shown here is derived from an EMBL/GenBank/DDBJ whole genome shotgun (WGS) entry which is preliminary data.</text>
</comment>
<name>A0A6G0UBN3_APHGL</name>
<protein>
    <submittedName>
        <fullName evidence="1">Uncharacterized protein</fullName>
    </submittedName>
</protein>
<evidence type="ECO:0000313" key="1">
    <source>
        <dbReference type="EMBL" id="KAE9545742.1"/>
    </source>
</evidence>
<organism evidence="1 2">
    <name type="scientific">Aphis glycines</name>
    <name type="common">Soybean aphid</name>
    <dbReference type="NCBI Taxonomy" id="307491"/>
    <lineage>
        <taxon>Eukaryota</taxon>
        <taxon>Metazoa</taxon>
        <taxon>Ecdysozoa</taxon>
        <taxon>Arthropoda</taxon>
        <taxon>Hexapoda</taxon>
        <taxon>Insecta</taxon>
        <taxon>Pterygota</taxon>
        <taxon>Neoptera</taxon>
        <taxon>Paraneoptera</taxon>
        <taxon>Hemiptera</taxon>
        <taxon>Sternorrhyncha</taxon>
        <taxon>Aphidomorpha</taxon>
        <taxon>Aphidoidea</taxon>
        <taxon>Aphididae</taxon>
        <taxon>Aphidini</taxon>
        <taxon>Aphis</taxon>
        <taxon>Aphis</taxon>
    </lineage>
</organism>
<proteinExistence type="predicted"/>
<reference evidence="1 2" key="1">
    <citation type="submission" date="2019-08" db="EMBL/GenBank/DDBJ databases">
        <title>The genome of the soybean aphid Biotype 1, its phylome, world population structure and adaptation to the North American continent.</title>
        <authorList>
            <person name="Giordano R."/>
            <person name="Donthu R.K."/>
            <person name="Hernandez A.G."/>
            <person name="Wright C.L."/>
            <person name="Zimin A.V."/>
        </authorList>
    </citation>
    <scope>NUCLEOTIDE SEQUENCE [LARGE SCALE GENOMIC DNA]</scope>
    <source>
        <tissue evidence="1">Whole aphids</tissue>
    </source>
</reference>
<dbReference type="AlphaFoldDB" id="A0A6G0UBN3"/>
<accession>A0A6G0UBN3</accession>
<gene>
    <name evidence="1" type="ORF">AGLY_001285</name>
</gene>